<dbReference type="SUPFAM" id="SSF47323">
    <property type="entry name" value="Anticodon-binding domain of a subclass of class I aminoacyl-tRNA synthetases"/>
    <property type="match status" value="1"/>
</dbReference>
<dbReference type="NCBIfam" id="TIGR00398">
    <property type="entry name" value="metG"/>
    <property type="match status" value="1"/>
</dbReference>
<dbReference type="InterPro" id="IPR041872">
    <property type="entry name" value="Anticodon_Met"/>
</dbReference>
<reference evidence="10" key="1">
    <citation type="submission" date="2018-05" db="EMBL/GenBank/DDBJ databases">
        <authorList>
            <person name="Lanie J.A."/>
            <person name="Ng W.-L."/>
            <person name="Kazmierczak K.M."/>
            <person name="Andrzejewski T.M."/>
            <person name="Davidsen T.M."/>
            <person name="Wayne K.J."/>
            <person name="Tettelin H."/>
            <person name="Glass J.I."/>
            <person name="Rusch D."/>
            <person name="Podicherti R."/>
            <person name="Tsui H.-C.T."/>
            <person name="Winkler M.E."/>
        </authorList>
    </citation>
    <scope>NUCLEOTIDE SEQUENCE</scope>
</reference>
<accession>A0A381V6V5</accession>
<evidence type="ECO:0000259" key="8">
    <source>
        <dbReference type="Pfam" id="PF09334"/>
    </source>
</evidence>
<dbReference type="GO" id="GO:0004825">
    <property type="term" value="F:methionine-tRNA ligase activity"/>
    <property type="evidence" value="ECO:0007669"/>
    <property type="project" value="UniProtKB-EC"/>
</dbReference>
<evidence type="ECO:0000256" key="3">
    <source>
        <dbReference type="ARBA" id="ARBA00022741"/>
    </source>
</evidence>
<dbReference type="SUPFAM" id="SSF52374">
    <property type="entry name" value="Nucleotidylyl transferase"/>
    <property type="match status" value="1"/>
</dbReference>
<dbReference type="PRINTS" id="PR01041">
    <property type="entry name" value="TRNASYNTHMET"/>
</dbReference>
<dbReference type="InterPro" id="IPR009080">
    <property type="entry name" value="tRNAsynth_Ia_anticodon-bd"/>
</dbReference>
<dbReference type="InterPro" id="IPR014758">
    <property type="entry name" value="Met-tRNA_synth"/>
</dbReference>
<dbReference type="InterPro" id="IPR014729">
    <property type="entry name" value="Rossmann-like_a/b/a_fold"/>
</dbReference>
<keyword evidence="6" id="KW-0030">Aminoacyl-tRNA synthetase</keyword>
<evidence type="ECO:0000256" key="5">
    <source>
        <dbReference type="ARBA" id="ARBA00022917"/>
    </source>
</evidence>
<feature type="non-terminal residue" evidence="10">
    <location>
        <position position="1"/>
    </location>
</feature>
<keyword evidence="2" id="KW-0436">Ligase</keyword>
<keyword evidence="4" id="KW-0067">ATP-binding</keyword>
<dbReference type="Gene3D" id="1.10.730.10">
    <property type="entry name" value="Isoleucyl-tRNA Synthetase, Domain 1"/>
    <property type="match status" value="1"/>
</dbReference>
<sequence>VSAGEEPQIFVNKMSKNFKNLVPFLGCEVNDFICTTEKRHKIAAQYFWNTLEKNNQIYLSHYEGWYSVRDEAFYMENELIKKNDTYIAPSGAPVEWVKEESYFFKLSEWQDKLIDFYTSNPDSIKPKSRYNEVLSFIRGGLRDLSISRTTFKWGIPVPNNNKHVMYVWIDALCNYLTSIGYPEQQSENFKNFWPGIHIVGKDILRFHSVYWPAFLMAANLKPPTKVFAHGWWTNEGEKISKSLGNVIDPYEVISHYGLDQIRFFLFREVPFGNDGDFSRESIAKRVNADLSNNFGNLIQRICSFIKKNCNSIVENNFSLNSEDDRLLQFSIDKINNYRSYMERQEINKALKETFELLTETNVYVDQQAPWVLNKSNIARMNVVLSLTVELIKRSTLMLYPVIPGSCLKVFEILNLNFSSINFDNIENLPSTSLTINEPSPIFPRIVIDD</sequence>
<dbReference type="Gene3D" id="3.40.50.620">
    <property type="entry name" value="HUPs"/>
    <property type="match status" value="1"/>
</dbReference>
<proteinExistence type="predicted"/>
<dbReference type="InterPro" id="IPR015413">
    <property type="entry name" value="Methionyl/Leucyl_tRNA_Synth"/>
</dbReference>
<protein>
    <recommendedName>
        <fullName evidence="1">methionine--tRNA ligase</fullName>
        <ecNumber evidence="1">6.1.1.10</ecNumber>
    </recommendedName>
</protein>
<dbReference type="EC" id="6.1.1.10" evidence="1"/>
<dbReference type="Pfam" id="PF19303">
    <property type="entry name" value="Anticodon_3"/>
    <property type="match status" value="1"/>
</dbReference>
<dbReference type="PANTHER" id="PTHR43326:SF1">
    <property type="entry name" value="METHIONINE--TRNA LIGASE, MITOCHONDRIAL"/>
    <property type="match status" value="1"/>
</dbReference>
<evidence type="ECO:0000256" key="4">
    <source>
        <dbReference type="ARBA" id="ARBA00022840"/>
    </source>
</evidence>
<feature type="domain" description="Methionyl/Leucyl tRNA synthetase" evidence="8">
    <location>
        <begin position="3"/>
        <end position="301"/>
    </location>
</feature>
<comment type="catalytic activity">
    <reaction evidence="7">
        <text>tRNA(Met) + L-methionine + ATP = L-methionyl-tRNA(Met) + AMP + diphosphate</text>
        <dbReference type="Rhea" id="RHEA:13481"/>
        <dbReference type="Rhea" id="RHEA-COMP:9667"/>
        <dbReference type="Rhea" id="RHEA-COMP:9698"/>
        <dbReference type="ChEBI" id="CHEBI:30616"/>
        <dbReference type="ChEBI" id="CHEBI:33019"/>
        <dbReference type="ChEBI" id="CHEBI:57844"/>
        <dbReference type="ChEBI" id="CHEBI:78442"/>
        <dbReference type="ChEBI" id="CHEBI:78530"/>
        <dbReference type="ChEBI" id="CHEBI:456215"/>
        <dbReference type="EC" id="6.1.1.10"/>
    </reaction>
</comment>
<dbReference type="Pfam" id="PF09334">
    <property type="entry name" value="tRNA-synt_1g"/>
    <property type="match status" value="1"/>
</dbReference>
<evidence type="ECO:0000259" key="9">
    <source>
        <dbReference type="Pfam" id="PF19303"/>
    </source>
</evidence>
<dbReference type="PANTHER" id="PTHR43326">
    <property type="entry name" value="METHIONYL-TRNA SYNTHETASE"/>
    <property type="match status" value="1"/>
</dbReference>
<keyword evidence="3" id="KW-0547">Nucleotide-binding</keyword>
<evidence type="ECO:0000256" key="7">
    <source>
        <dbReference type="ARBA" id="ARBA00047364"/>
    </source>
</evidence>
<evidence type="ECO:0000256" key="1">
    <source>
        <dbReference type="ARBA" id="ARBA00012838"/>
    </source>
</evidence>
<dbReference type="GO" id="GO:0006431">
    <property type="term" value="P:methionyl-tRNA aminoacylation"/>
    <property type="evidence" value="ECO:0007669"/>
    <property type="project" value="InterPro"/>
</dbReference>
<dbReference type="GO" id="GO:0005524">
    <property type="term" value="F:ATP binding"/>
    <property type="evidence" value="ECO:0007669"/>
    <property type="project" value="UniProtKB-KW"/>
</dbReference>
<dbReference type="GO" id="GO:0005739">
    <property type="term" value="C:mitochondrion"/>
    <property type="evidence" value="ECO:0007669"/>
    <property type="project" value="UniProtKB-ARBA"/>
</dbReference>
<evidence type="ECO:0000256" key="6">
    <source>
        <dbReference type="ARBA" id="ARBA00023146"/>
    </source>
</evidence>
<evidence type="ECO:0000256" key="2">
    <source>
        <dbReference type="ARBA" id="ARBA00022598"/>
    </source>
</evidence>
<dbReference type="AlphaFoldDB" id="A0A381V6V5"/>
<feature type="domain" description="Methionyl-tRNA synthetase anticodon-binding" evidence="9">
    <location>
        <begin position="322"/>
        <end position="418"/>
    </location>
</feature>
<dbReference type="CDD" id="cd07957">
    <property type="entry name" value="Anticodon_Ia_Met"/>
    <property type="match status" value="1"/>
</dbReference>
<evidence type="ECO:0000313" key="10">
    <source>
        <dbReference type="EMBL" id="SVA35924.1"/>
    </source>
</evidence>
<dbReference type="FunFam" id="2.170.220.10:FF:000001">
    <property type="entry name" value="methionine--tRNA ligase, mitochondrial"/>
    <property type="match status" value="1"/>
</dbReference>
<dbReference type="InterPro" id="IPR023457">
    <property type="entry name" value="Met-tRNA_synth_2"/>
</dbReference>
<dbReference type="EMBL" id="UINC01007976">
    <property type="protein sequence ID" value="SVA35924.1"/>
    <property type="molecule type" value="Genomic_DNA"/>
</dbReference>
<name>A0A381V6V5_9ZZZZ</name>
<dbReference type="Gene3D" id="2.170.220.10">
    <property type="match status" value="1"/>
</dbReference>
<dbReference type="InterPro" id="IPR033911">
    <property type="entry name" value="MetRS_core"/>
</dbReference>
<organism evidence="10">
    <name type="scientific">marine metagenome</name>
    <dbReference type="NCBI Taxonomy" id="408172"/>
    <lineage>
        <taxon>unclassified sequences</taxon>
        <taxon>metagenomes</taxon>
        <taxon>ecological metagenomes</taxon>
    </lineage>
</organism>
<gene>
    <name evidence="10" type="ORF">METZ01_LOCUS88778</name>
</gene>
<keyword evidence="5" id="KW-0648">Protein biosynthesis</keyword>